<dbReference type="GO" id="GO:0016989">
    <property type="term" value="F:sigma factor antagonist activity"/>
    <property type="evidence" value="ECO:0007669"/>
    <property type="project" value="TreeGrafter"/>
</dbReference>
<dbReference type="OrthoDB" id="258532at2"/>
<dbReference type="InterPro" id="IPR012373">
    <property type="entry name" value="Ferrdict_sens_TM"/>
</dbReference>
<evidence type="ECO:0000256" key="1">
    <source>
        <dbReference type="SAM" id="Phobius"/>
    </source>
</evidence>
<dbReference type="AlphaFoldDB" id="A0A517TDN2"/>
<dbReference type="Proteomes" id="UP000319976">
    <property type="component" value="Chromosome"/>
</dbReference>
<gene>
    <name evidence="2" type="ORF">V22_37530</name>
</gene>
<accession>A0A517TDN2</accession>
<keyword evidence="3" id="KW-1185">Reference proteome</keyword>
<keyword evidence="1" id="KW-0812">Transmembrane</keyword>
<evidence type="ECO:0000313" key="2">
    <source>
        <dbReference type="EMBL" id="QDT66485.1"/>
    </source>
</evidence>
<dbReference type="KEGG" id="chya:V22_37530"/>
<organism evidence="2 3">
    <name type="scientific">Calycomorphotria hydatis</name>
    <dbReference type="NCBI Taxonomy" id="2528027"/>
    <lineage>
        <taxon>Bacteria</taxon>
        <taxon>Pseudomonadati</taxon>
        <taxon>Planctomycetota</taxon>
        <taxon>Planctomycetia</taxon>
        <taxon>Planctomycetales</taxon>
        <taxon>Planctomycetaceae</taxon>
        <taxon>Calycomorphotria</taxon>
    </lineage>
</organism>
<dbReference type="PANTHER" id="PTHR30273">
    <property type="entry name" value="PERIPLASMIC SIGNAL SENSOR AND SIGMA FACTOR ACTIVATOR FECR-RELATED"/>
    <property type="match status" value="1"/>
</dbReference>
<dbReference type="RefSeq" id="WP_145265607.1">
    <property type="nucleotide sequence ID" value="NZ_CP036316.1"/>
</dbReference>
<dbReference type="PANTHER" id="PTHR30273:SF2">
    <property type="entry name" value="PROTEIN FECR"/>
    <property type="match status" value="1"/>
</dbReference>
<protein>
    <submittedName>
        <fullName evidence="2">FecR protein</fullName>
    </submittedName>
</protein>
<evidence type="ECO:0000313" key="3">
    <source>
        <dbReference type="Proteomes" id="UP000319976"/>
    </source>
</evidence>
<proteinExistence type="predicted"/>
<keyword evidence="1" id="KW-0472">Membrane</keyword>
<keyword evidence="1" id="KW-1133">Transmembrane helix</keyword>
<feature type="transmembrane region" description="Helical" evidence="1">
    <location>
        <begin position="90"/>
        <end position="113"/>
    </location>
</feature>
<dbReference type="Gene3D" id="2.60.120.1440">
    <property type="match status" value="1"/>
</dbReference>
<dbReference type="EMBL" id="CP036316">
    <property type="protein sequence ID" value="QDT66485.1"/>
    <property type="molecule type" value="Genomic_DNA"/>
</dbReference>
<sequence length="458" mass="49492">MADRSTKADHSNLELRELLNDVMNGDAGKSQVSRLNDLLQHSGENSFDAVNQLVIATEMRQAVNLRDPASDLVEAAKKHERGVSRTKQKLTATIGVISALAMMVVVGIAISLINPAPPEAGKLVGLTADAVWSGKEYAPGDLILERMSVTLKEGVASFELKSGAIVSIQGPATIEATSGIETRLVSGLLHAIIPEKAIGYTVRTLDAEVIDLGTEFTVERKNEFGTRVVVKQGKVEARTISSDTEPGSVHELTAGRAMEFQFGTGVAQELASMVDWEDQFENFENARGGIAKLEGIVRTTPSLPADLRPGQTPTNNFIMLVRECTGITLSEDLVLQQSDGPVTIQAGTVVDSYLIHFDPIDISIASPIGNVTFDQPIYAVATKTDDLIKTDNMCAVTGSLYTQEQFRGLESENDPVEISPDRKSLTFHFSRSPPVEMDQCRIFLKHAEPSGLSTTINE</sequence>
<reference evidence="2 3" key="1">
    <citation type="submission" date="2019-02" db="EMBL/GenBank/DDBJ databases">
        <title>Deep-cultivation of Planctomycetes and their phenomic and genomic characterization uncovers novel biology.</title>
        <authorList>
            <person name="Wiegand S."/>
            <person name="Jogler M."/>
            <person name="Boedeker C."/>
            <person name="Pinto D."/>
            <person name="Vollmers J."/>
            <person name="Rivas-Marin E."/>
            <person name="Kohn T."/>
            <person name="Peeters S.H."/>
            <person name="Heuer A."/>
            <person name="Rast P."/>
            <person name="Oberbeckmann S."/>
            <person name="Bunk B."/>
            <person name="Jeske O."/>
            <person name="Meyerdierks A."/>
            <person name="Storesund J.E."/>
            <person name="Kallscheuer N."/>
            <person name="Luecker S."/>
            <person name="Lage O.M."/>
            <person name="Pohl T."/>
            <person name="Merkel B.J."/>
            <person name="Hornburger P."/>
            <person name="Mueller R.-W."/>
            <person name="Bruemmer F."/>
            <person name="Labrenz M."/>
            <person name="Spormann A.M."/>
            <person name="Op den Camp H."/>
            <person name="Overmann J."/>
            <person name="Amann R."/>
            <person name="Jetten M.S.M."/>
            <person name="Mascher T."/>
            <person name="Medema M.H."/>
            <person name="Devos D.P."/>
            <person name="Kaster A.-K."/>
            <person name="Ovreas L."/>
            <person name="Rohde M."/>
            <person name="Galperin M.Y."/>
            <person name="Jogler C."/>
        </authorList>
    </citation>
    <scope>NUCLEOTIDE SEQUENCE [LARGE SCALE GENOMIC DNA]</scope>
    <source>
        <strain evidence="2 3">V22</strain>
    </source>
</reference>
<name>A0A517TDN2_9PLAN</name>